<dbReference type="EMBL" id="AP013035">
    <property type="protein sequence ID" value="BAT71853.1"/>
    <property type="molecule type" value="Genomic_DNA"/>
</dbReference>
<dbReference type="AlphaFoldDB" id="A0A0S3QU42"/>
<dbReference type="InterPro" id="IPR001296">
    <property type="entry name" value="Glyco_trans_1"/>
</dbReference>
<dbReference type="Pfam" id="PF00534">
    <property type="entry name" value="Glycos_transf_1"/>
    <property type="match status" value="1"/>
</dbReference>
<protein>
    <submittedName>
        <fullName evidence="3">Glycosyl transferase, group 1</fullName>
    </submittedName>
</protein>
<feature type="domain" description="Glycosyltransferase subfamily 4-like N-terminal" evidence="2">
    <location>
        <begin position="12"/>
        <end position="166"/>
    </location>
</feature>
<feature type="domain" description="Glycosyl transferase family 1" evidence="1">
    <location>
        <begin position="176"/>
        <end position="325"/>
    </location>
</feature>
<keyword evidence="3" id="KW-0808">Transferase</keyword>
<dbReference type="Pfam" id="PF13439">
    <property type="entry name" value="Glyco_transf_4"/>
    <property type="match status" value="1"/>
</dbReference>
<gene>
    <name evidence="3" type="ORF">TST_1059</name>
</gene>
<dbReference type="SUPFAM" id="SSF53756">
    <property type="entry name" value="UDP-Glycosyltransferase/glycogen phosphorylase"/>
    <property type="match status" value="1"/>
</dbReference>
<dbReference type="RefSeq" id="WP_068549850.1">
    <property type="nucleotide sequence ID" value="NZ_AP013035.1"/>
</dbReference>
<dbReference type="CDD" id="cd03801">
    <property type="entry name" value="GT4_PimA-like"/>
    <property type="match status" value="1"/>
</dbReference>
<name>A0A0S3QU42_THET7</name>
<organism evidence="3 4">
    <name type="scientific">Thermosulfidibacter takaii (strain DSM 17441 / JCM 13301 / NBRC 103674 / ABI70S6)</name>
    <dbReference type="NCBI Taxonomy" id="1298851"/>
    <lineage>
        <taxon>Bacteria</taxon>
        <taxon>Pseudomonadati</taxon>
        <taxon>Thermosulfidibacterota</taxon>
        <taxon>Thermosulfidibacteria</taxon>
        <taxon>Thermosulfidibacterales</taxon>
        <taxon>Thermosulfidibacteraceae</taxon>
    </lineage>
</organism>
<evidence type="ECO:0000259" key="1">
    <source>
        <dbReference type="Pfam" id="PF00534"/>
    </source>
</evidence>
<dbReference type="InterPro" id="IPR028098">
    <property type="entry name" value="Glyco_trans_4-like_N"/>
</dbReference>
<proteinExistence type="predicted"/>
<dbReference type="GO" id="GO:0016757">
    <property type="term" value="F:glycosyltransferase activity"/>
    <property type="evidence" value="ECO:0007669"/>
    <property type="project" value="InterPro"/>
</dbReference>
<dbReference type="Proteomes" id="UP000063234">
    <property type="component" value="Chromosome"/>
</dbReference>
<dbReference type="STRING" id="1298851.TST_1059"/>
<dbReference type="Gene3D" id="3.40.50.2000">
    <property type="entry name" value="Glycogen Phosphorylase B"/>
    <property type="match status" value="2"/>
</dbReference>
<dbReference type="KEGG" id="ttk:TST_1059"/>
<dbReference type="PANTHER" id="PTHR12526">
    <property type="entry name" value="GLYCOSYLTRANSFERASE"/>
    <property type="match status" value="1"/>
</dbReference>
<reference evidence="4" key="1">
    <citation type="journal article" date="2018" name="Science">
        <title>A primordial and reversible TCA cycle in a facultatively chemolithoautotrophic thermophile.</title>
        <authorList>
            <person name="Nunoura T."/>
            <person name="Chikaraishi Y."/>
            <person name="Izaki R."/>
            <person name="Suwa T."/>
            <person name="Sato T."/>
            <person name="Harada T."/>
            <person name="Mori K."/>
            <person name="Kato Y."/>
            <person name="Miyazaki M."/>
            <person name="Shimamura S."/>
            <person name="Yanagawa K."/>
            <person name="Shuto A."/>
            <person name="Ohkouchi N."/>
            <person name="Fujita N."/>
            <person name="Takaki Y."/>
            <person name="Atomi H."/>
            <person name="Takai K."/>
        </authorList>
    </citation>
    <scope>NUCLEOTIDE SEQUENCE [LARGE SCALE GENOMIC DNA]</scope>
    <source>
        <strain evidence="4">DSM 17441 / JCM 13301 / NBRC 103674 / ABI70S6</strain>
    </source>
</reference>
<dbReference type="PANTHER" id="PTHR12526:SF630">
    <property type="entry name" value="GLYCOSYLTRANSFERASE"/>
    <property type="match status" value="1"/>
</dbReference>
<evidence type="ECO:0000313" key="4">
    <source>
        <dbReference type="Proteomes" id="UP000063234"/>
    </source>
</evidence>
<accession>A0A0S3QU42</accession>
<dbReference type="OrthoDB" id="9810929at2"/>
<evidence type="ECO:0000313" key="3">
    <source>
        <dbReference type="EMBL" id="BAT71853.1"/>
    </source>
</evidence>
<sequence length="348" mass="39618">MKIVHLTNKLTIGGKQWFVVALAKELKRKGFDVEVICFSGLGDLAKDLEKEGIEVGCKKLRKHGYDPFAIFSFFSFVRFLKAQKGDIFHVHGYPPLMRVGLACIAAGVPFVVQYHSVHPPYDKKLWLFFERVVLSKALGVIYITYAVKRSVVRRCFFEKDGKMIYNATFRRPFSSKKIYDLVWVARFSSQKRPLDFVELVRMLNEKVMVRAVMVGGGDLFEEVSKRILGLPIKLTGFMKDPERFLAASDCGIVTSEREGFSITAAEYLSFGLPVLAYKIPALIEVVVEKCGKLVPLGQLRNMADIFLKLKSNSKLLKKQSVNSRRRGRLFSKDAMVESYKDFYEGYSV</sequence>
<keyword evidence="4" id="KW-1185">Reference proteome</keyword>
<evidence type="ECO:0000259" key="2">
    <source>
        <dbReference type="Pfam" id="PF13439"/>
    </source>
</evidence>